<feature type="domain" description="FAD-binding FR-type" evidence="14">
    <location>
        <begin position="241"/>
        <end position="341"/>
    </location>
</feature>
<feature type="transmembrane region" description="Helical" evidence="13">
    <location>
        <begin position="215"/>
        <end position="235"/>
    </location>
</feature>
<keyword evidence="8 13" id="KW-1133">Transmembrane helix</keyword>
<evidence type="ECO:0000256" key="2">
    <source>
        <dbReference type="ARBA" id="ARBA00004141"/>
    </source>
</evidence>
<gene>
    <name evidence="15" type="primary">hmp_2</name>
    <name evidence="15" type="ORF">Lsed01_01273</name>
</gene>
<evidence type="ECO:0000256" key="6">
    <source>
        <dbReference type="ARBA" id="ARBA00022723"/>
    </source>
</evidence>
<reference evidence="15 16" key="1">
    <citation type="submission" date="2024-02" db="EMBL/GenBank/DDBJ databases">
        <title>Lysinimicrobium sediminis NBRC 112286.</title>
        <authorList>
            <person name="Ichikawa N."/>
            <person name="Katano-Makiyama Y."/>
            <person name="Hidaka K."/>
        </authorList>
    </citation>
    <scope>NUCLEOTIDE SEQUENCE [LARGE SCALE GENOMIC DNA]</scope>
    <source>
        <strain evidence="15 16">NBRC 112286</strain>
    </source>
</reference>
<dbReference type="Proteomes" id="UP001426770">
    <property type="component" value="Unassembled WGS sequence"/>
</dbReference>
<evidence type="ECO:0000256" key="3">
    <source>
        <dbReference type="ARBA" id="ARBA00022630"/>
    </source>
</evidence>
<sequence length="468" mass="49692">MSLATPVQGSGPRLDEWSRISARRARGVTQDRRRDAVEAAAWLAGTGAIALALASGTLDVTSPSGVLISGGRLAGIVASTLIMVQLVLIARIPVVERTLGHDRAARLHGTLGRLGFLVMIAHVALLVAGYALVARIGVLTQAWELAVAHGGPMTLAWIGAVLLIAVVVTSYAAVRRRWAYESWHAVHVFAYLAVGLSIPHQLTDGSTFMAGGFAWWYWAALWTVAVGGLLVFRVARPLVRMRRHRVRVAATGVLADGSTAIAMTGHRLGRLRARGGQFFLFRFLAPGVWGQAHPYSLSRAPREDWMRITVKPLGDGSAALAGLRPDTRVMVEGPFGLFTDAHRRGNHLVLAGAGIGITPVLALLEDSDLRPGECTVIVRAHAERDVPHLDELRSLAAAKGAALHVLVGPRGDGWAPQAAPVRLGHVVPGLAGADVFACGPTGWVGALMDDAARAGVPAERRHSEGFSW</sequence>
<comment type="subcellular location">
    <subcellularLocation>
        <location evidence="2">Membrane</location>
        <topology evidence="2">Multi-pass membrane protein</topology>
    </subcellularLocation>
</comment>
<feature type="transmembrane region" description="Helical" evidence="13">
    <location>
        <begin position="39"/>
        <end position="58"/>
    </location>
</feature>
<dbReference type="InterPro" id="IPR013130">
    <property type="entry name" value="Fe3_Rdtase_TM_dom"/>
</dbReference>
<evidence type="ECO:0000256" key="9">
    <source>
        <dbReference type="ARBA" id="ARBA00023002"/>
    </source>
</evidence>
<evidence type="ECO:0000259" key="14">
    <source>
        <dbReference type="PROSITE" id="PS51384"/>
    </source>
</evidence>
<evidence type="ECO:0000256" key="11">
    <source>
        <dbReference type="ARBA" id="ARBA00023014"/>
    </source>
</evidence>
<dbReference type="PANTHER" id="PTHR47354">
    <property type="entry name" value="NADH OXIDOREDUCTASE HCR"/>
    <property type="match status" value="1"/>
</dbReference>
<evidence type="ECO:0000256" key="8">
    <source>
        <dbReference type="ARBA" id="ARBA00022989"/>
    </source>
</evidence>
<comment type="cofactor">
    <cofactor evidence="1">
        <name>FAD</name>
        <dbReference type="ChEBI" id="CHEBI:57692"/>
    </cofactor>
</comment>
<evidence type="ECO:0000256" key="12">
    <source>
        <dbReference type="ARBA" id="ARBA00023136"/>
    </source>
</evidence>
<organism evidence="15 16">
    <name type="scientific">Demequina sediminis</name>
    <dbReference type="NCBI Taxonomy" id="1930058"/>
    <lineage>
        <taxon>Bacteria</taxon>
        <taxon>Bacillati</taxon>
        <taxon>Actinomycetota</taxon>
        <taxon>Actinomycetes</taxon>
        <taxon>Micrococcales</taxon>
        <taxon>Demequinaceae</taxon>
        <taxon>Demequina</taxon>
    </lineage>
</organism>
<evidence type="ECO:0000313" key="15">
    <source>
        <dbReference type="EMBL" id="GAA5518839.1"/>
    </source>
</evidence>
<feature type="transmembrane region" description="Helical" evidence="13">
    <location>
        <begin position="154"/>
        <end position="174"/>
    </location>
</feature>
<evidence type="ECO:0000256" key="13">
    <source>
        <dbReference type="SAM" id="Phobius"/>
    </source>
</evidence>
<comment type="caution">
    <text evidence="15">The sequence shown here is derived from an EMBL/GenBank/DDBJ whole genome shotgun (WGS) entry which is preliminary data.</text>
</comment>
<dbReference type="Gene3D" id="2.40.30.10">
    <property type="entry name" value="Translation factors"/>
    <property type="match status" value="1"/>
</dbReference>
<accession>A0ABP9WGL6</accession>
<name>A0ABP9WGL6_9MICO</name>
<evidence type="ECO:0000256" key="10">
    <source>
        <dbReference type="ARBA" id="ARBA00023004"/>
    </source>
</evidence>
<dbReference type="Gene3D" id="3.40.50.80">
    <property type="entry name" value="Nucleotide-binding domain of ferredoxin-NADP reductase (FNR) module"/>
    <property type="match status" value="1"/>
</dbReference>
<dbReference type="EMBL" id="BAABRR010000005">
    <property type="protein sequence ID" value="GAA5518839.1"/>
    <property type="molecule type" value="Genomic_DNA"/>
</dbReference>
<keyword evidence="4 13" id="KW-0812">Transmembrane</keyword>
<protein>
    <submittedName>
        <fullName evidence="15">Flavohemoprotein</fullName>
    </submittedName>
</protein>
<keyword evidence="11" id="KW-0411">Iron-sulfur</keyword>
<keyword evidence="7" id="KW-0274">FAD</keyword>
<keyword evidence="10" id="KW-0408">Iron</keyword>
<keyword evidence="9" id="KW-0560">Oxidoreductase</keyword>
<keyword evidence="5" id="KW-0001">2Fe-2S</keyword>
<keyword evidence="12 13" id="KW-0472">Membrane</keyword>
<evidence type="ECO:0000256" key="5">
    <source>
        <dbReference type="ARBA" id="ARBA00022714"/>
    </source>
</evidence>
<dbReference type="RefSeq" id="WP_286216447.1">
    <property type="nucleotide sequence ID" value="NZ_AP027736.1"/>
</dbReference>
<keyword evidence="3" id="KW-0285">Flavoprotein</keyword>
<feature type="transmembrane region" description="Helical" evidence="13">
    <location>
        <begin position="186"/>
        <end position="203"/>
    </location>
</feature>
<dbReference type="InterPro" id="IPR017938">
    <property type="entry name" value="Riboflavin_synthase-like_b-brl"/>
</dbReference>
<feature type="transmembrane region" description="Helical" evidence="13">
    <location>
        <begin position="73"/>
        <end position="94"/>
    </location>
</feature>
<keyword evidence="6" id="KW-0479">Metal-binding</keyword>
<feature type="transmembrane region" description="Helical" evidence="13">
    <location>
        <begin position="114"/>
        <end position="134"/>
    </location>
</feature>
<dbReference type="SUPFAM" id="SSF52343">
    <property type="entry name" value="Ferredoxin reductase-like, C-terminal NADP-linked domain"/>
    <property type="match status" value="1"/>
</dbReference>
<evidence type="ECO:0000256" key="7">
    <source>
        <dbReference type="ARBA" id="ARBA00022827"/>
    </source>
</evidence>
<proteinExistence type="predicted"/>
<dbReference type="InterPro" id="IPR039261">
    <property type="entry name" value="FNR_nucleotide-bd"/>
</dbReference>
<dbReference type="PROSITE" id="PS51384">
    <property type="entry name" value="FAD_FR"/>
    <property type="match status" value="1"/>
</dbReference>
<evidence type="ECO:0000256" key="1">
    <source>
        <dbReference type="ARBA" id="ARBA00001974"/>
    </source>
</evidence>
<dbReference type="InterPro" id="IPR050415">
    <property type="entry name" value="MRET"/>
</dbReference>
<dbReference type="Pfam" id="PF01794">
    <property type="entry name" value="Ferric_reduct"/>
    <property type="match status" value="1"/>
</dbReference>
<dbReference type="PANTHER" id="PTHR47354:SF8">
    <property type="entry name" value="1,2-PHENYLACETYL-COA EPOXIDASE, SUBUNIT E"/>
    <property type="match status" value="1"/>
</dbReference>
<dbReference type="InterPro" id="IPR017927">
    <property type="entry name" value="FAD-bd_FR_type"/>
</dbReference>
<evidence type="ECO:0000313" key="16">
    <source>
        <dbReference type="Proteomes" id="UP001426770"/>
    </source>
</evidence>
<evidence type="ECO:0000256" key="4">
    <source>
        <dbReference type="ARBA" id="ARBA00022692"/>
    </source>
</evidence>
<keyword evidence="16" id="KW-1185">Reference proteome</keyword>
<dbReference type="SUPFAM" id="SSF63380">
    <property type="entry name" value="Riboflavin synthase domain-like"/>
    <property type="match status" value="1"/>
</dbReference>